<dbReference type="Gene3D" id="3.30.565.10">
    <property type="entry name" value="Histidine kinase-like ATPase, C-terminal domain"/>
    <property type="match status" value="1"/>
</dbReference>
<keyword evidence="4" id="KW-0808">Transferase</keyword>
<feature type="domain" description="Signal transduction histidine kinase internal region" evidence="3">
    <location>
        <begin position="388"/>
        <end position="464"/>
    </location>
</feature>
<keyword evidence="5" id="KW-1185">Reference proteome</keyword>
<dbReference type="Pfam" id="PF06580">
    <property type="entry name" value="His_kinase"/>
    <property type="match status" value="1"/>
</dbReference>
<dbReference type="InterPro" id="IPR003594">
    <property type="entry name" value="HATPase_dom"/>
</dbReference>
<feature type="transmembrane region" description="Helical" evidence="1">
    <location>
        <begin position="342"/>
        <end position="366"/>
    </location>
</feature>
<dbReference type="GO" id="GO:0016301">
    <property type="term" value="F:kinase activity"/>
    <property type="evidence" value="ECO:0007669"/>
    <property type="project" value="UniProtKB-KW"/>
</dbReference>
<evidence type="ECO:0000313" key="4">
    <source>
        <dbReference type="EMBL" id="WQD36451.1"/>
    </source>
</evidence>
<dbReference type="PANTHER" id="PTHR34220">
    <property type="entry name" value="SENSOR HISTIDINE KINASE YPDA"/>
    <property type="match status" value="1"/>
</dbReference>
<name>A0ABZ0W050_9BACT</name>
<dbReference type="InterPro" id="IPR050640">
    <property type="entry name" value="Bact_2-comp_sensor_kinase"/>
</dbReference>
<dbReference type="InterPro" id="IPR036890">
    <property type="entry name" value="HATPase_C_sf"/>
</dbReference>
<dbReference type="SUPFAM" id="SSF55874">
    <property type="entry name" value="ATPase domain of HSP90 chaperone/DNA topoisomerase II/histidine kinase"/>
    <property type="match status" value="1"/>
</dbReference>
<organism evidence="4 5">
    <name type="scientific">Niabella yanshanensis</name>
    <dbReference type="NCBI Taxonomy" id="577386"/>
    <lineage>
        <taxon>Bacteria</taxon>
        <taxon>Pseudomonadati</taxon>
        <taxon>Bacteroidota</taxon>
        <taxon>Chitinophagia</taxon>
        <taxon>Chitinophagales</taxon>
        <taxon>Chitinophagaceae</taxon>
        <taxon>Niabella</taxon>
    </lineage>
</organism>
<dbReference type="Pfam" id="PF02518">
    <property type="entry name" value="HATPase_c"/>
    <property type="match status" value="1"/>
</dbReference>
<keyword evidence="1" id="KW-0472">Membrane</keyword>
<keyword evidence="1" id="KW-1133">Transmembrane helix</keyword>
<dbReference type="EMBL" id="CP139960">
    <property type="protein sequence ID" value="WQD36451.1"/>
    <property type="molecule type" value="Genomic_DNA"/>
</dbReference>
<evidence type="ECO:0000259" key="2">
    <source>
        <dbReference type="Pfam" id="PF02518"/>
    </source>
</evidence>
<sequence length="581" mass="65586">MQKANYMKELTLSKMLTFLFTLGALNLSYGQNIQDYQGGITGGTISFSSKTNTRQYAFGLSVHPVPYSGLKGKFYINYPKNENRKQTNLHYFPGVEKIRISLHIDTAVYNIDDMRYFIMDGDSTIRVDWSKPPRKGRWQAQENGESTTTVFLDNIECNNKVLTIKLYSIKNPESILTTIVSTKILENPLLYSVTALSNLDGFSKREKRGKPSLSRRTPLNLKNASINNDINISGVTLVLRPNNSIYFFRSYLIREEKGNADTINLHLNWSLKEYKSFEGYPPGVYSASLTGFTTKPGKYKILITTADYGIESAQYGIREEGSPANTFPPAYTEMEFEVLQPYTFSLVSVFLIIGALMVCVCLWVLYSKKRQQKKILKEQLANKEVQLNLQSIRSQLNPHFIFNALSGIQTLMNKNETDTANEYLAKFARLTRRVLDDAGKEQVSLADEAALLDDYLKMEQLRFGFQYNITIDDKLSEDIQIPVMLLQPLVENAVKHGMVEKKKNGVIEVGFSKNGDNLVLKVTDNGEGFDKESLVSGKGLELTKNRVSLSNTIYKNTPLSFDIEPTTAGTAATIILKNWLS</sequence>
<keyword evidence="4" id="KW-0418">Kinase</keyword>
<dbReference type="PANTHER" id="PTHR34220:SF7">
    <property type="entry name" value="SENSOR HISTIDINE KINASE YPDA"/>
    <property type="match status" value="1"/>
</dbReference>
<gene>
    <name evidence="4" type="ORF">U0035_12320</name>
</gene>
<accession>A0ABZ0W050</accession>
<reference evidence="4 5" key="1">
    <citation type="submission" date="2023-12" db="EMBL/GenBank/DDBJ databases">
        <title>Genome sequencing and assembly of bacterial species from a model synthetic community.</title>
        <authorList>
            <person name="Hogle S.L."/>
        </authorList>
    </citation>
    <scope>NUCLEOTIDE SEQUENCE [LARGE SCALE GENOMIC DNA]</scope>
    <source>
        <strain evidence="4 5">HAMBI_3031</strain>
    </source>
</reference>
<evidence type="ECO:0000313" key="5">
    <source>
        <dbReference type="Proteomes" id="UP001325680"/>
    </source>
</evidence>
<evidence type="ECO:0000256" key="1">
    <source>
        <dbReference type="SAM" id="Phobius"/>
    </source>
</evidence>
<evidence type="ECO:0000259" key="3">
    <source>
        <dbReference type="Pfam" id="PF06580"/>
    </source>
</evidence>
<keyword evidence="1" id="KW-0812">Transmembrane</keyword>
<dbReference type="Proteomes" id="UP001325680">
    <property type="component" value="Chromosome"/>
</dbReference>
<feature type="domain" description="Histidine kinase/HSP90-like ATPase" evidence="2">
    <location>
        <begin position="483"/>
        <end position="535"/>
    </location>
</feature>
<proteinExistence type="predicted"/>
<protein>
    <submittedName>
        <fullName evidence="4">Histidine kinase</fullName>
    </submittedName>
</protein>
<dbReference type="RefSeq" id="WP_327138690.1">
    <property type="nucleotide sequence ID" value="NZ_CP139960.1"/>
</dbReference>
<dbReference type="InterPro" id="IPR010559">
    <property type="entry name" value="Sig_transdc_His_kin_internal"/>
</dbReference>